<dbReference type="AlphaFoldDB" id="A0A6C0HKV1"/>
<dbReference type="SUPFAM" id="SSF52058">
    <property type="entry name" value="L domain-like"/>
    <property type="match status" value="1"/>
</dbReference>
<evidence type="ECO:0000313" key="1">
    <source>
        <dbReference type="EMBL" id="QHT81291.1"/>
    </source>
</evidence>
<dbReference type="PANTHER" id="PTHR32134">
    <property type="entry name" value="FNIP REPEAT-CONTAINING PROTEIN"/>
    <property type="match status" value="1"/>
</dbReference>
<organism evidence="1">
    <name type="scientific">viral metagenome</name>
    <dbReference type="NCBI Taxonomy" id="1070528"/>
    <lineage>
        <taxon>unclassified sequences</taxon>
        <taxon>metagenomes</taxon>
        <taxon>organismal metagenomes</taxon>
    </lineage>
</organism>
<protein>
    <submittedName>
        <fullName evidence="1">Uncharacterized protein</fullName>
    </submittedName>
</protein>
<sequence>MKYSFIDDKLIIRQHFCKDAVLKLQFRHITLPSDYNEPLDWIPEGVESINFQSFTQEIIKFNCPINKLSSTIKSIKLYGNYDQPLDNLPPNLLSLTISTLKYSYSLDNLPFPLKELFIYTCKEYCGYLDSLPPNLEILDIKTNYNKPLDNLPKLLKKLYICSSIFNQPLNNLPGVENIDIINTRQTLRKKNLLENRKNEKVIYSGLEMLSMFTIKFNQPLDNLPPTLKYLYINGNIFNHPVNNLPFNLLTLYIYSNIFNQSIDNLPCRLKYFQISSETFNHSINYLSNSINELYLTLLAFNQSISKLPKCLHNLHINCPHIDNINILKLPANLRFIKIYNNKKLQDKLTHRLDASNNHLLIIN</sequence>
<dbReference type="EMBL" id="MN739980">
    <property type="protein sequence ID" value="QHT81291.1"/>
    <property type="molecule type" value="Genomic_DNA"/>
</dbReference>
<dbReference type="InterPro" id="IPR032675">
    <property type="entry name" value="LRR_dom_sf"/>
</dbReference>
<reference evidence="1" key="1">
    <citation type="journal article" date="2020" name="Nature">
        <title>Giant virus diversity and host interactions through global metagenomics.</title>
        <authorList>
            <person name="Schulz F."/>
            <person name="Roux S."/>
            <person name="Paez-Espino D."/>
            <person name="Jungbluth S."/>
            <person name="Walsh D.A."/>
            <person name="Denef V.J."/>
            <person name="McMahon K.D."/>
            <person name="Konstantinidis K.T."/>
            <person name="Eloe-Fadrosh E.A."/>
            <person name="Kyrpides N.C."/>
            <person name="Woyke T."/>
        </authorList>
    </citation>
    <scope>NUCLEOTIDE SEQUENCE</scope>
    <source>
        <strain evidence="1">GVMAG-M-3300023184-13</strain>
    </source>
</reference>
<dbReference type="InterPro" id="IPR051251">
    <property type="entry name" value="STK_FNIP-Repeat"/>
</dbReference>
<proteinExistence type="predicted"/>
<accession>A0A6C0HKV1</accession>
<name>A0A6C0HKV1_9ZZZZ</name>
<dbReference type="Gene3D" id="3.80.10.10">
    <property type="entry name" value="Ribonuclease Inhibitor"/>
    <property type="match status" value="1"/>
</dbReference>
<dbReference type="PANTHER" id="PTHR32134:SF180">
    <property type="entry name" value="FNIP REPEAT-CONTAINING PROTEIN"/>
    <property type="match status" value="1"/>
</dbReference>